<dbReference type="Pfam" id="PF13517">
    <property type="entry name" value="FG-GAP_3"/>
    <property type="match status" value="1"/>
</dbReference>
<evidence type="ECO:0000313" key="5">
    <source>
        <dbReference type="EMBL" id="QGV78050.1"/>
    </source>
</evidence>
<keyword evidence="6" id="KW-1185">Reference proteome</keyword>
<dbReference type="Gene3D" id="2.60.40.10">
    <property type="entry name" value="Immunoglobulins"/>
    <property type="match status" value="1"/>
</dbReference>
<dbReference type="Gene3D" id="2.40.128.340">
    <property type="match status" value="3"/>
</dbReference>
<dbReference type="Gene3D" id="2.90.10.10">
    <property type="entry name" value="Bulb-type lectin domain"/>
    <property type="match status" value="2"/>
</dbReference>
<proteinExistence type="predicted"/>
<feature type="region of interest" description="Disordered" evidence="2">
    <location>
        <begin position="605"/>
        <end position="624"/>
    </location>
</feature>
<dbReference type="SUPFAM" id="SSF69318">
    <property type="entry name" value="Integrin alpha N-terminal domain"/>
    <property type="match status" value="2"/>
</dbReference>
<dbReference type="NCBIfam" id="NF033679">
    <property type="entry name" value="DNRLRE_dom"/>
    <property type="match status" value="1"/>
</dbReference>
<dbReference type="PROSITE" id="PS50927">
    <property type="entry name" value="BULB_LECTIN"/>
    <property type="match status" value="1"/>
</dbReference>
<dbReference type="EMBL" id="CP034279">
    <property type="protein sequence ID" value="QGV78050.1"/>
    <property type="molecule type" value="Genomic_DNA"/>
</dbReference>
<feature type="domain" description="Bulb-type lectin" evidence="4">
    <location>
        <begin position="1018"/>
        <end position="1135"/>
    </location>
</feature>
<evidence type="ECO:0000256" key="1">
    <source>
        <dbReference type="ARBA" id="ARBA00022729"/>
    </source>
</evidence>
<feature type="region of interest" description="Disordered" evidence="2">
    <location>
        <begin position="52"/>
        <end position="77"/>
    </location>
</feature>
<feature type="chain" id="PRO_5039269844" evidence="3">
    <location>
        <begin position="29"/>
        <end position="1489"/>
    </location>
</feature>
<dbReference type="SMART" id="SM00108">
    <property type="entry name" value="B_lectin"/>
    <property type="match status" value="1"/>
</dbReference>
<feature type="signal peptide" evidence="3">
    <location>
        <begin position="1"/>
        <end position="28"/>
    </location>
</feature>
<feature type="region of interest" description="Disordered" evidence="2">
    <location>
        <begin position="241"/>
        <end position="262"/>
    </location>
</feature>
<dbReference type="InterPro" id="IPR036426">
    <property type="entry name" value="Bulb-type_lectin_dom_sf"/>
</dbReference>
<dbReference type="Gene3D" id="2.130.10.130">
    <property type="entry name" value="Integrin alpha, N-terminal"/>
    <property type="match status" value="1"/>
</dbReference>
<dbReference type="RefSeq" id="WP_156691866.1">
    <property type="nucleotide sequence ID" value="NZ_CP034279.1"/>
</dbReference>
<organism evidence="5 6">
    <name type="scientific">Streptomyces ficellus</name>
    <dbReference type="NCBI Taxonomy" id="1977088"/>
    <lineage>
        <taxon>Bacteria</taxon>
        <taxon>Bacillati</taxon>
        <taxon>Actinomycetota</taxon>
        <taxon>Actinomycetes</taxon>
        <taxon>Kitasatosporales</taxon>
        <taxon>Streptomycetaceae</taxon>
        <taxon>Streptomyces</taxon>
    </lineage>
</organism>
<dbReference type="OrthoDB" id="4332189at2"/>
<name>A0A6I6F2Z8_9ACTN</name>
<evidence type="ECO:0000259" key="4">
    <source>
        <dbReference type="PROSITE" id="PS50927"/>
    </source>
</evidence>
<keyword evidence="1 3" id="KW-0732">Signal</keyword>
<evidence type="ECO:0000256" key="3">
    <source>
        <dbReference type="SAM" id="SignalP"/>
    </source>
</evidence>
<sequence length="1489" mass="159807">MSIRSKGGSFRRRQAGLLAFALAGGLLAPGVTSEAAYASSSDHTLAQTADDPVAAGSLSEEDKALQDAAASGKPVELVSARTEASDTWAQPDGSFSVKRHGTAVRVWRQGAWVPSDPALVFAADGSVVPRASSVSVRFSGGGSGPLLTGAKDGRSLSLAWPKPLPKPTLNGNVATYPEVLAGVDLQLKAETEGFSQLLVVKTADAAKNPELAKLQFAMNTVGLTVTKDADTGALEAQDPAGQTVFTSPTPLMWDSSRPTSPTMRTLAAEAPADAFEPGAGAEEAQMGTTVTGDSLTITPDQELLTGAGTTYPVYIDPSWAWGEWQHWARVYKAYPNTSFYDVKEVVRVGYEAETGGSDRVSRSFFQLDTSDVAGAQIKEATFRIRNTWSWSCQPRPIELYETGDISRKTTWRNQPAKIGGDNVKPLATVNDAKGWSKDCAAGNLEFNATPVVRKAAANKDAGVTLGLYAANEEDTFGWKKFDPKTATLEIKYNHPPKTPTGLGTNPRTSCTAGGTIGNSAVSLYAKTDDPDGGNLTAQFQLFRTGSSTPTVPVVDTSLPALKGRVTTLVLPAEKTPSGDYTWKVRAKDPDGALSAWSTTCKFSLDRTRPSQPPLITSEGGKFPNGEDGWPAQTGPARSAGKFLFANNGVKDVVAYYWWTDTNPEVRMTPAGVASALVTPPSYGPHLVHAYSVDKAGNRSDQATYLYYANRAEARDKPGDLTGDGFLDIWSTDINGTLLTYVGQGNRDFSSATNAGASFPDQQVTYSGDWHQDGRNDLIALEYSENSLKKELVVYSNNGEGSINPESRLPLKVSCPVPTSSTRCKATETWNGDDHWHNAEQITTGGDINSDGMADLLVKQGRHLWAYYGSRGARLDVTRPHAILVGATDWDRFTVIVAGDLNGDRLPDLLLREDASGDLYRSYGKPDVDGTLNLATWGTPANRVKLTSSTHPKSLYPTLGVTGDLDGDGNGDGVLDGDGIPDLWGRKSNNTLVGWPGRKTGSDYSGIGAYFTIDGPTGGEHIAAGTELKSGQSVVGKKVTLTMRGYVNDANPGGDLVVTSNAAPSQVLWSTDTRGHKGATARVEANGNLAVYSSDGSTKLWTADVTNAGAGYAVLQDRGNLVSYNAKGQTLWSNGAGPRHDYNGDARSDIGLWYDFDAGTDATYTLMAKSDGTFDLPMKSYAAAAGAWEAKYMKFVTGDFNGDGRGDMAALQPSSDTSLKLWTSLGRVDGGFAAPFASWSVPPGVMHGSYMTPQAGDFNGDGRDDIAVWYAYPDGTSKLITYTADIKGGFNKPFESWTAPEGTWLRDRCKFVTGDFNGDGRDDLGIFYGQGDDTVRNHTFLATAAGGFAKPTSWWYSSHLDWDLVIPNAGDFNRDGRDDAILWDDRATTSDNVSTIIAESHEDNKFDSAYVSLIADPSWQVNKSQMVIGDYNSDGYDDIGTMYHQPDGAVKMWTWTAKPDGKFNGAKPSAWIYTSDQWKYEWTRFFKPYN</sequence>
<dbReference type="InterPro" id="IPR001480">
    <property type="entry name" value="Bulb-type_lectin_dom"/>
</dbReference>
<evidence type="ECO:0000313" key="6">
    <source>
        <dbReference type="Proteomes" id="UP000422572"/>
    </source>
</evidence>
<evidence type="ECO:0000256" key="2">
    <source>
        <dbReference type="SAM" id="MobiDB-lite"/>
    </source>
</evidence>
<dbReference type="InterPro" id="IPR028994">
    <property type="entry name" value="Integrin_alpha_N"/>
</dbReference>
<dbReference type="InterPro" id="IPR013517">
    <property type="entry name" value="FG-GAP"/>
</dbReference>
<dbReference type="KEGG" id="sfic:EIZ62_07145"/>
<dbReference type="GO" id="GO:0005975">
    <property type="term" value="P:carbohydrate metabolic process"/>
    <property type="evidence" value="ECO:0007669"/>
    <property type="project" value="UniProtKB-ARBA"/>
</dbReference>
<gene>
    <name evidence="5" type="ORF">EIZ62_07145</name>
</gene>
<accession>A0A6I6F2Z8</accession>
<dbReference type="InterPro" id="IPR013783">
    <property type="entry name" value="Ig-like_fold"/>
</dbReference>
<dbReference type="SUPFAM" id="SSF51110">
    <property type="entry name" value="alpha-D-mannose-specific plant lectins"/>
    <property type="match status" value="1"/>
</dbReference>
<protein>
    <submittedName>
        <fullName evidence="5">DNRLRE domain-containing protein</fullName>
    </submittedName>
</protein>
<reference evidence="5 6" key="1">
    <citation type="submission" date="2018-12" db="EMBL/GenBank/DDBJ databases">
        <title>Complete genome sequence of Streptomyces ficellus NRRL8067, the producer of ficellomycin, feldamycin and nojirimycin.</title>
        <authorList>
            <person name="Zhang H."/>
            <person name="Yue R."/>
            <person name="Liu Y."/>
            <person name="Li M."/>
            <person name="Mu H."/>
            <person name="Zhang J."/>
        </authorList>
    </citation>
    <scope>NUCLEOTIDE SEQUENCE [LARGE SCALE GENOMIC DNA]</scope>
    <source>
        <strain evidence="5 6">NRRL 8067</strain>
    </source>
</reference>
<dbReference type="Proteomes" id="UP000422572">
    <property type="component" value="Chromosome"/>
</dbReference>